<dbReference type="Proteomes" id="UP000805649">
    <property type="component" value="Unassembled WGS sequence"/>
</dbReference>
<comment type="caution">
    <text evidence="1">The sequence shown here is derived from an EMBL/GenBank/DDBJ whole genome shotgun (WGS) entry which is preliminary data.</text>
</comment>
<gene>
    <name evidence="1" type="ORF">CTRU02_203105</name>
</gene>
<evidence type="ECO:0000313" key="2">
    <source>
        <dbReference type="Proteomes" id="UP000805649"/>
    </source>
</evidence>
<name>A0ACC3Z8C3_COLTU</name>
<evidence type="ECO:0000313" key="1">
    <source>
        <dbReference type="EMBL" id="KAL0940342.1"/>
    </source>
</evidence>
<protein>
    <submittedName>
        <fullName evidence="1">Uncharacterized protein</fullName>
    </submittedName>
</protein>
<reference evidence="1 2" key="1">
    <citation type="journal article" date="2020" name="Phytopathology">
        <title>Genome Sequence Resources of Colletotrichum truncatum, C. plurivorum, C. musicola, and C. sojae: Four Species Pathogenic to Soybean (Glycine max).</title>
        <authorList>
            <person name="Rogerio F."/>
            <person name="Boufleur T.R."/>
            <person name="Ciampi-Guillardi M."/>
            <person name="Sukno S.A."/>
            <person name="Thon M.R."/>
            <person name="Massola Junior N.S."/>
            <person name="Baroncelli R."/>
        </authorList>
    </citation>
    <scope>NUCLEOTIDE SEQUENCE [LARGE SCALE GENOMIC DNA]</scope>
    <source>
        <strain evidence="1 2">CMES1059</strain>
    </source>
</reference>
<accession>A0ACC3Z8C3</accession>
<keyword evidence="2" id="KW-1185">Reference proteome</keyword>
<sequence>MAASPVQNPAVQSESKSAKKKKAKAAERTDSPAPTASPAPEKADGSDESGESPYVRELQKNIRNTNKKLTNASKIDNLIAENPGKTLDQLVASRIINADQKAQYQKKPALQAQVQQYEEQLAQYKKIDQEYRTRAATEKAELEKAFAEKLEKEKADAVAEVKAKLEGDSNQSLTSKLLILSQFLRLAAARRSEEADQSVDENLALEGTLLAIYAGDESAVAAMLKLIDGTNDKTYGVSGEQLETTFAQVKAASQAYKAPYEEGVAAEAGAVEPATDPTVANATVNEIEAGEGVALINGHAEHNTESPANANITSGSGNAAGEKWDQNDNNLSESQEWVSVPRDPAETETGVEATPAAASNTQSWADDQPEHHETQAEAPAAAPAADPNDGFHQVQGRNRGRGDREGGSGHRGRGRGEWRGRGGYRGEGRGGRGRGGQRGGSVSMRGPRRTEES</sequence>
<organism evidence="1 2">
    <name type="scientific">Colletotrichum truncatum</name>
    <name type="common">Anthracnose fungus</name>
    <name type="synonym">Colletotrichum capsici</name>
    <dbReference type="NCBI Taxonomy" id="5467"/>
    <lineage>
        <taxon>Eukaryota</taxon>
        <taxon>Fungi</taxon>
        <taxon>Dikarya</taxon>
        <taxon>Ascomycota</taxon>
        <taxon>Pezizomycotina</taxon>
        <taxon>Sordariomycetes</taxon>
        <taxon>Hypocreomycetidae</taxon>
        <taxon>Glomerellales</taxon>
        <taxon>Glomerellaceae</taxon>
        <taxon>Colletotrichum</taxon>
        <taxon>Colletotrichum truncatum species complex</taxon>
    </lineage>
</organism>
<dbReference type="EMBL" id="VUJX02000002">
    <property type="protein sequence ID" value="KAL0940342.1"/>
    <property type="molecule type" value="Genomic_DNA"/>
</dbReference>
<proteinExistence type="predicted"/>